<name>A0A9D4PL80_RHISA</name>
<comment type="caution">
    <text evidence="1">The sequence shown here is derived from an EMBL/GenBank/DDBJ whole genome shotgun (WGS) entry which is preliminary data.</text>
</comment>
<accession>A0A9D4PL80</accession>
<evidence type="ECO:0000313" key="2">
    <source>
        <dbReference type="Proteomes" id="UP000821837"/>
    </source>
</evidence>
<reference evidence="1" key="2">
    <citation type="submission" date="2021-09" db="EMBL/GenBank/DDBJ databases">
        <authorList>
            <person name="Jia N."/>
            <person name="Wang J."/>
            <person name="Shi W."/>
            <person name="Du L."/>
            <person name="Sun Y."/>
            <person name="Zhan W."/>
            <person name="Jiang J."/>
            <person name="Wang Q."/>
            <person name="Zhang B."/>
            <person name="Ji P."/>
            <person name="Sakyi L.B."/>
            <person name="Cui X."/>
            <person name="Yuan T."/>
            <person name="Jiang B."/>
            <person name="Yang W."/>
            <person name="Lam T.T.-Y."/>
            <person name="Chang Q."/>
            <person name="Ding S."/>
            <person name="Wang X."/>
            <person name="Zhu J."/>
            <person name="Ruan X."/>
            <person name="Zhao L."/>
            <person name="Wei J."/>
            <person name="Que T."/>
            <person name="Du C."/>
            <person name="Cheng J."/>
            <person name="Dai P."/>
            <person name="Han X."/>
            <person name="Huang E."/>
            <person name="Gao Y."/>
            <person name="Liu J."/>
            <person name="Shao H."/>
            <person name="Ye R."/>
            <person name="Li L."/>
            <person name="Wei W."/>
            <person name="Wang X."/>
            <person name="Wang C."/>
            <person name="Huo Q."/>
            <person name="Li W."/>
            <person name="Guo W."/>
            <person name="Chen H."/>
            <person name="Chen S."/>
            <person name="Zhou L."/>
            <person name="Zhou L."/>
            <person name="Ni X."/>
            <person name="Tian J."/>
            <person name="Zhou Y."/>
            <person name="Sheng Y."/>
            <person name="Liu T."/>
            <person name="Pan Y."/>
            <person name="Xia L."/>
            <person name="Li J."/>
            <person name="Zhao F."/>
            <person name="Cao W."/>
        </authorList>
    </citation>
    <scope>NUCLEOTIDE SEQUENCE</scope>
    <source>
        <strain evidence="1">Rsan-2018</strain>
        <tissue evidence="1">Larvae</tissue>
    </source>
</reference>
<dbReference type="AlphaFoldDB" id="A0A9D4PL80"/>
<dbReference type="EMBL" id="JABSTV010001252">
    <property type="protein sequence ID" value="KAH7946670.1"/>
    <property type="molecule type" value="Genomic_DNA"/>
</dbReference>
<organism evidence="1 2">
    <name type="scientific">Rhipicephalus sanguineus</name>
    <name type="common">Brown dog tick</name>
    <name type="synonym">Ixodes sanguineus</name>
    <dbReference type="NCBI Taxonomy" id="34632"/>
    <lineage>
        <taxon>Eukaryota</taxon>
        <taxon>Metazoa</taxon>
        <taxon>Ecdysozoa</taxon>
        <taxon>Arthropoda</taxon>
        <taxon>Chelicerata</taxon>
        <taxon>Arachnida</taxon>
        <taxon>Acari</taxon>
        <taxon>Parasitiformes</taxon>
        <taxon>Ixodida</taxon>
        <taxon>Ixodoidea</taxon>
        <taxon>Ixodidae</taxon>
        <taxon>Rhipicephalinae</taxon>
        <taxon>Rhipicephalus</taxon>
        <taxon>Rhipicephalus</taxon>
    </lineage>
</organism>
<reference evidence="1" key="1">
    <citation type="journal article" date="2020" name="Cell">
        <title>Large-Scale Comparative Analyses of Tick Genomes Elucidate Their Genetic Diversity and Vector Capacities.</title>
        <authorList>
            <consortium name="Tick Genome and Microbiome Consortium (TIGMIC)"/>
            <person name="Jia N."/>
            <person name="Wang J."/>
            <person name="Shi W."/>
            <person name="Du L."/>
            <person name="Sun Y."/>
            <person name="Zhan W."/>
            <person name="Jiang J.F."/>
            <person name="Wang Q."/>
            <person name="Zhang B."/>
            <person name="Ji P."/>
            <person name="Bell-Sakyi L."/>
            <person name="Cui X.M."/>
            <person name="Yuan T.T."/>
            <person name="Jiang B.G."/>
            <person name="Yang W.F."/>
            <person name="Lam T.T."/>
            <person name="Chang Q.C."/>
            <person name="Ding S.J."/>
            <person name="Wang X.J."/>
            <person name="Zhu J.G."/>
            <person name="Ruan X.D."/>
            <person name="Zhao L."/>
            <person name="Wei J.T."/>
            <person name="Ye R.Z."/>
            <person name="Que T.C."/>
            <person name="Du C.H."/>
            <person name="Zhou Y.H."/>
            <person name="Cheng J.X."/>
            <person name="Dai P.F."/>
            <person name="Guo W.B."/>
            <person name="Han X.H."/>
            <person name="Huang E.J."/>
            <person name="Li L.F."/>
            <person name="Wei W."/>
            <person name="Gao Y.C."/>
            <person name="Liu J.Z."/>
            <person name="Shao H.Z."/>
            <person name="Wang X."/>
            <person name="Wang C.C."/>
            <person name="Yang T.C."/>
            <person name="Huo Q.B."/>
            <person name="Li W."/>
            <person name="Chen H.Y."/>
            <person name="Chen S.E."/>
            <person name="Zhou L.G."/>
            <person name="Ni X.B."/>
            <person name="Tian J.H."/>
            <person name="Sheng Y."/>
            <person name="Liu T."/>
            <person name="Pan Y.S."/>
            <person name="Xia L.Y."/>
            <person name="Li J."/>
            <person name="Zhao F."/>
            <person name="Cao W.C."/>
        </authorList>
    </citation>
    <scope>NUCLEOTIDE SEQUENCE</scope>
    <source>
        <strain evidence="1">Rsan-2018</strain>
    </source>
</reference>
<keyword evidence="2" id="KW-1185">Reference proteome</keyword>
<protein>
    <submittedName>
        <fullName evidence="1">Uncharacterized protein</fullName>
    </submittedName>
</protein>
<dbReference type="Proteomes" id="UP000821837">
    <property type="component" value="Chromosome 6"/>
</dbReference>
<evidence type="ECO:0000313" key="1">
    <source>
        <dbReference type="EMBL" id="KAH7946670.1"/>
    </source>
</evidence>
<sequence length="113" mass="12989">MNRTLQRIVHDFRGTDGELIQALKDRYIVDKVAVVRSIAECVREDQRPRSLVECVKVLEKTRRSGVRPAATRPLVDWLVENEMRMVVADKEGHFVVLPEGLYGNKVKEAVKNF</sequence>
<proteinExistence type="predicted"/>
<gene>
    <name evidence="1" type="ORF">HPB52_003194</name>
</gene>